<evidence type="ECO:0000313" key="2">
    <source>
        <dbReference type="EMBL" id="HIS37059.1"/>
    </source>
</evidence>
<dbReference type="InterPro" id="IPR035917">
    <property type="entry name" value="YjbQ-like_sf"/>
</dbReference>
<evidence type="ECO:0000313" key="3">
    <source>
        <dbReference type="Proteomes" id="UP000823928"/>
    </source>
</evidence>
<dbReference type="EMBL" id="DVIU01000209">
    <property type="protein sequence ID" value="HIS37059.1"/>
    <property type="molecule type" value="Genomic_DNA"/>
</dbReference>
<dbReference type="PIRSF" id="PIRSF004681">
    <property type="entry name" value="UCP004681"/>
    <property type="match status" value="1"/>
</dbReference>
<accession>A0A9D1F0E7</accession>
<dbReference type="Proteomes" id="UP000823928">
    <property type="component" value="Unassembled WGS sequence"/>
</dbReference>
<name>A0A9D1F0E7_9BACT</name>
<reference evidence="2" key="1">
    <citation type="submission" date="2020-10" db="EMBL/GenBank/DDBJ databases">
        <authorList>
            <person name="Gilroy R."/>
        </authorList>
    </citation>
    <scope>NUCLEOTIDE SEQUENCE</scope>
    <source>
        <strain evidence="2">6276</strain>
    </source>
</reference>
<comment type="similarity">
    <text evidence="1">Belongs to the UPF0047 family.</text>
</comment>
<dbReference type="Gene3D" id="2.60.120.460">
    <property type="entry name" value="YjbQ-like"/>
    <property type="match status" value="1"/>
</dbReference>
<reference evidence="2" key="2">
    <citation type="journal article" date="2021" name="PeerJ">
        <title>Extensive microbial diversity within the chicken gut microbiome revealed by metagenomics and culture.</title>
        <authorList>
            <person name="Gilroy R."/>
            <person name="Ravi A."/>
            <person name="Getino M."/>
            <person name="Pursley I."/>
            <person name="Horton D.L."/>
            <person name="Alikhan N.F."/>
            <person name="Baker D."/>
            <person name="Gharbi K."/>
            <person name="Hall N."/>
            <person name="Watson M."/>
            <person name="Adriaenssens E.M."/>
            <person name="Foster-Nyarko E."/>
            <person name="Jarju S."/>
            <person name="Secka A."/>
            <person name="Antonio M."/>
            <person name="Oren A."/>
            <person name="Chaudhuri R.R."/>
            <person name="La Ragione R."/>
            <person name="Hildebrand F."/>
            <person name="Pallen M.J."/>
        </authorList>
    </citation>
    <scope>NUCLEOTIDE SEQUENCE</scope>
    <source>
        <strain evidence="2">6276</strain>
    </source>
</reference>
<dbReference type="NCBIfam" id="TIGR00149">
    <property type="entry name" value="TIGR00149_YjbQ"/>
    <property type="match status" value="1"/>
</dbReference>
<gene>
    <name evidence="2" type="ORF">IAC10_10605</name>
</gene>
<evidence type="ECO:0000256" key="1">
    <source>
        <dbReference type="ARBA" id="ARBA00005534"/>
    </source>
</evidence>
<dbReference type="InterPro" id="IPR001602">
    <property type="entry name" value="UPF0047_YjbQ-like"/>
</dbReference>
<dbReference type="PANTHER" id="PTHR30615:SF8">
    <property type="entry name" value="UPF0047 PROTEIN C4A8.02C"/>
    <property type="match status" value="1"/>
</dbReference>
<organism evidence="2 3">
    <name type="scientific">Candidatus Scatousia excrementigallinarum</name>
    <dbReference type="NCBI Taxonomy" id="2840935"/>
    <lineage>
        <taxon>Bacteria</taxon>
        <taxon>Candidatus Scatousia</taxon>
    </lineage>
</organism>
<sequence>MTVINEKFIVHTKGNTDIKDITRQVQNAVYKHSLHDAVVYVYVAGSTVSITNIEYEPGLLKDLPEALEKIAPVEKDYHHDETWHDGNGYSHVRASIVGNSTMVPLIDGALQLGQWQQIVLIDFDNKARTRTVYVQILH</sequence>
<comment type="caution">
    <text evidence="2">The sequence shown here is derived from an EMBL/GenBank/DDBJ whole genome shotgun (WGS) entry which is preliminary data.</text>
</comment>
<protein>
    <submittedName>
        <fullName evidence="2">YjbQ family protein</fullName>
    </submittedName>
</protein>
<dbReference type="SUPFAM" id="SSF111038">
    <property type="entry name" value="YjbQ-like"/>
    <property type="match status" value="1"/>
</dbReference>
<dbReference type="Pfam" id="PF01894">
    <property type="entry name" value="YjbQ"/>
    <property type="match status" value="1"/>
</dbReference>
<dbReference type="PANTHER" id="PTHR30615">
    <property type="entry name" value="UNCHARACTERIZED PROTEIN YJBQ-RELATED"/>
    <property type="match status" value="1"/>
</dbReference>
<dbReference type="AlphaFoldDB" id="A0A9D1F0E7"/>
<proteinExistence type="inferred from homology"/>